<dbReference type="InterPro" id="IPR015813">
    <property type="entry name" value="Pyrv/PenolPyrv_kinase-like_dom"/>
</dbReference>
<gene>
    <name evidence="1" type="ORF">GNE07_27210</name>
</gene>
<dbReference type="EMBL" id="WNME01000031">
    <property type="protein sequence ID" value="MUB66708.1"/>
    <property type="molecule type" value="Genomic_DNA"/>
</dbReference>
<protein>
    <recommendedName>
        <fullName evidence="3">Carboxyvinyl-carboxyphosphonate phosphorylmutase</fullName>
    </recommendedName>
</protein>
<dbReference type="SUPFAM" id="SSF51621">
    <property type="entry name" value="Phosphoenolpyruvate/pyruvate domain"/>
    <property type="match status" value="1"/>
</dbReference>
<accession>A0AAW9WPR2</accession>
<dbReference type="PANTHER" id="PTHR42905:SF5">
    <property type="entry name" value="CARBOXYVINYL-CARBOXYPHOSPHONATE PHOSPHORYLMUTASE, CHLOROPLASTIC"/>
    <property type="match status" value="1"/>
</dbReference>
<organism evidence="1 2">
    <name type="scientific">Hungatella hathewayi</name>
    <dbReference type="NCBI Taxonomy" id="154046"/>
    <lineage>
        <taxon>Bacteria</taxon>
        <taxon>Bacillati</taxon>
        <taxon>Bacillota</taxon>
        <taxon>Clostridia</taxon>
        <taxon>Lachnospirales</taxon>
        <taxon>Lachnospiraceae</taxon>
        <taxon>Hungatella</taxon>
    </lineage>
</organism>
<sequence>MSIREKRVSFKELLEKEKGVIAPCVFDSASARAAYLAGFKALCLSGAELSMAMDGLPDLGILSLPELEWIVSRITENCPLPIIVDAEDGFGGPQNVYRTCKRLAAAGAAAILMEDESEPGFAKGVVEKNIIPKEEYWAKVRAAKAALEGTDCIFIARTNVLINTEEGFQDAIERCRGSLEAGADMLLINQLKTMEQAERVSKEFPDVWRMFPDINQSVKQPTMDAKDLYPLGYNIVTMHFLMKGAMVGMLDYALRVAEDQNNIYPRDDMPYNISGQSAQPFYPVQEWLDLEAGFSGIHNTFWGDKLDLSKRKK</sequence>
<dbReference type="Proteomes" id="UP000434223">
    <property type="component" value="Unassembled WGS sequence"/>
</dbReference>
<dbReference type="Gene3D" id="3.20.20.60">
    <property type="entry name" value="Phosphoenolpyruvate-binding domains"/>
    <property type="match status" value="1"/>
</dbReference>
<proteinExistence type="predicted"/>
<dbReference type="RefSeq" id="WP_055652124.1">
    <property type="nucleotide sequence ID" value="NZ_CZAZ01000046.1"/>
</dbReference>
<evidence type="ECO:0008006" key="3">
    <source>
        <dbReference type="Google" id="ProtNLM"/>
    </source>
</evidence>
<dbReference type="GO" id="GO:0016833">
    <property type="term" value="F:oxo-acid-lyase activity"/>
    <property type="evidence" value="ECO:0007669"/>
    <property type="project" value="UniProtKB-ARBA"/>
</dbReference>
<evidence type="ECO:0000313" key="1">
    <source>
        <dbReference type="EMBL" id="MUB66708.1"/>
    </source>
</evidence>
<dbReference type="InterPro" id="IPR040442">
    <property type="entry name" value="Pyrv_kinase-like_dom_sf"/>
</dbReference>
<comment type="caution">
    <text evidence="1">The sequence shown here is derived from an EMBL/GenBank/DDBJ whole genome shotgun (WGS) entry which is preliminary data.</text>
</comment>
<dbReference type="InterPro" id="IPR039556">
    <property type="entry name" value="ICL/PEPM"/>
</dbReference>
<dbReference type="Pfam" id="PF13714">
    <property type="entry name" value="PEP_mutase"/>
    <property type="match status" value="1"/>
</dbReference>
<evidence type="ECO:0000313" key="2">
    <source>
        <dbReference type="Proteomes" id="UP000434223"/>
    </source>
</evidence>
<dbReference type="PANTHER" id="PTHR42905">
    <property type="entry name" value="PHOSPHOENOLPYRUVATE CARBOXYLASE"/>
    <property type="match status" value="1"/>
</dbReference>
<reference evidence="1 2" key="1">
    <citation type="submission" date="2019-09" db="EMBL/GenBank/DDBJ databases">
        <title>Draft genome sequencing of Hungatella hathewayi 123Y-2.</title>
        <authorList>
            <person name="Lv Q."/>
            <person name="Li S."/>
        </authorList>
    </citation>
    <scope>NUCLEOTIDE SEQUENCE [LARGE SCALE GENOMIC DNA]</scope>
    <source>
        <strain evidence="1 2">123Y-2</strain>
    </source>
</reference>
<dbReference type="CDD" id="cd00377">
    <property type="entry name" value="ICL_PEPM"/>
    <property type="match status" value="1"/>
</dbReference>
<dbReference type="AlphaFoldDB" id="A0AAW9WPR2"/>
<name>A0AAW9WPR2_9FIRM</name>